<dbReference type="Proteomes" id="UP001460270">
    <property type="component" value="Unassembled WGS sequence"/>
</dbReference>
<evidence type="ECO:0000256" key="3">
    <source>
        <dbReference type="ARBA" id="ARBA00011738"/>
    </source>
</evidence>
<dbReference type="InterPro" id="IPR015421">
    <property type="entry name" value="PyrdxlP-dep_Trfase_major"/>
</dbReference>
<dbReference type="GO" id="GO:0016831">
    <property type="term" value="F:carboxy-lyase activity"/>
    <property type="evidence" value="ECO:0007669"/>
    <property type="project" value="UniProtKB-KW"/>
</dbReference>
<dbReference type="Gene3D" id="3.90.1150.10">
    <property type="entry name" value="Aspartate Aminotransferase, domain 1"/>
    <property type="match status" value="1"/>
</dbReference>
<evidence type="ECO:0000256" key="6">
    <source>
        <dbReference type="ARBA" id="ARBA00022898"/>
    </source>
</evidence>
<dbReference type="GO" id="GO:0019752">
    <property type="term" value="P:carboxylic acid metabolic process"/>
    <property type="evidence" value="ECO:0007669"/>
    <property type="project" value="InterPro"/>
</dbReference>
<name>A0AAW0N8M2_9GOBI</name>
<dbReference type="InterPro" id="IPR015422">
    <property type="entry name" value="PyrdxlP-dep_Trfase_small"/>
</dbReference>
<evidence type="ECO:0008006" key="13">
    <source>
        <dbReference type="Google" id="ProtNLM"/>
    </source>
</evidence>
<comment type="caution">
    <text evidence="11">The sequence shown here is derived from an EMBL/GenBank/DDBJ whole genome shotgun (WGS) entry which is preliminary data.</text>
</comment>
<dbReference type="GO" id="GO:0030170">
    <property type="term" value="F:pyridoxal phosphate binding"/>
    <property type="evidence" value="ECO:0007669"/>
    <property type="project" value="InterPro"/>
</dbReference>
<evidence type="ECO:0000256" key="10">
    <source>
        <dbReference type="SAM" id="MobiDB-lite"/>
    </source>
</evidence>
<gene>
    <name evidence="11" type="ORF">WMY93_026439</name>
</gene>
<dbReference type="AlphaFoldDB" id="A0AAW0N8M2"/>
<dbReference type="PANTHER" id="PTHR45677">
    <property type="entry name" value="GLUTAMATE DECARBOXYLASE-RELATED"/>
    <property type="match status" value="1"/>
</dbReference>
<comment type="similarity">
    <text evidence="2 9">Belongs to the group II decarboxylase family.</text>
</comment>
<evidence type="ECO:0000256" key="2">
    <source>
        <dbReference type="ARBA" id="ARBA00009533"/>
    </source>
</evidence>
<reference evidence="12" key="1">
    <citation type="submission" date="2024-04" db="EMBL/GenBank/DDBJ databases">
        <title>Salinicola lusitanus LLJ914,a marine bacterium isolated from the Okinawa Trough.</title>
        <authorList>
            <person name="Li J."/>
        </authorList>
    </citation>
    <scope>NUCLEOTIDE SEQUENCE [LARGE SCALE GENOMIC DNA]</scope>
</reference>
<comment type="cofactor">
    <cofactor evidence="1 8 9">
        <name>pyridoxal 5'-phosphate</name>
        <dbReference type="ChEBI" id="CHEBI:597326"/>
    </cofactor>
</comment>
<proteinExistence type="inferred from homology"/>
<evidence type="ECO:0000313" key="12">
    <source>
        <dbReference type="Proteomes" id="UP001460270"/>
    </source>
</evidence>
<evidence type="ECO:0000256" key="1">
    <source>
        <dbReference type="ARBA" id="ARBA00001933"/>
    </source>
</evidence>
<keyword evidence="5" id="KW-0210">Decarboxylase</keyword>
<protein>
    <recommendedName>
        <fullName evidence="13">Glutamate decarboxylase like 1</fullName>
    </recommendedName>
</protein>
<dbReference type="Pfam" id="PF00282">
    <property type="entry name" value="Pyridoxal_deC"/>
    <property type="match status" value="1"/>
</dbReference>
<comment type="subunit">
    <text evidence="3">Homodimer.</text>
</comment>
<feature type="modified residue" description="N6-(pyridoxal phosphate)lysine" evidence="8">
    <location>
        <position position="320"/>
    </location>
</feature>
<organism evidence="11 12">
    <name type="scientific">Mugilogobius chulae</name>
    <name type="common">yellowstripe goby</name>
    <dbReference type="NCBI Taxonomy" id="88201"/>
    <lineage>
        <taxon>Eukaryota</taxon>
        <taxon>Metazoa</taxon>
        <taxon>Chordata</taxon>
        <taxon>Craniata</taxon>
        <taxon>Vertebrata</taxon>
        <taxon>Euteleostomi</taxon>
        <taxon>Actinopterygii</taxon>
        <taxon>Neopterygii</taxon>
        <taxon>Teleostei</taxon>
        <taxon>Neoteleostei</taxon>
        <taxon>Acanthomorphata</taxon>
        <taxon>Gobiaria</taxon>
        <taxon>Gobiiformes</taxon>
        <taxon>Gobioidei</taxon>
        <taxon>Gobiidae</taxon>
        <taxon>Gobionellinae</taxon>
        <taxon>Mugilogobius</taxon>
    </lineage>
</organism>
<evidence type="ECO:0000256" key="7">
    <source>
        <dbReference type="ARBA" id="ARBA00023239"/>
    </source>
</evidence>
<feature type="compositionally biased region" description="Basic and acidic residues" evidence="10">
    <location>
        <begin position="16"/>
        <end position="35"/>
    </location>
</feature>
<sequence>MSTPSKKPLKISSETRLGRKEKMAPTPIPKKEDVPKLVPSDMCLDQPTLDVNSAERFLQRSMTLILEEAVKRATDRSEKVCEWVSPEQLQQLLDLDLRDTGESEEKVLQRCKDVIKYSVKTAHPHFFNQLYGGMEPYSTAASFIVEALKPSLYTYEVAPVFTLMEKAVLRKMIEVIGWDDGDGIFNAGGSLSNMYAINLARFHTCPEIKELGMPAAPRLVLFTSQESHYSIGKAAAFLGIGTKNVHLVPSDKSGKMIPSTGTTVLGAFDPIEQIAAICEKYGLWLHVDACWGGAVLLSRKHKHLLQGIHRANSVAWNPHKMMMASLQCCAFVVRDQMHLLEHCYSAKASYLFQQDKFYDVSFDCGDKSIQCSRKPDAFKIWLQWKALGSSRLELRVERAFAMAQYLMQQIKVRQGFRLLMEPEFTNVCFWYVPRVCRMSPTALTFGPSYTRWRQ</sequence>
<dbReference type="EMBL" id="JBBPFD010000019">
    <property type="protein sequence ID" value="KAK7886818.1"/>
    <property type="molecule type" value="Genomic_DNA"/>
</dbReference>
<dbReference type="PROSITE" id="PS00392">
    <property type="entry name" value="DDC_GAD_HDC_YDC"/>
    <property type="match status" value="1"/>
</dbReference>
<dbReference type="Gene3D" id="3.90.1150.170">
    <property type="match status" value="1"/>
</dbReference>
<keyword evidence="6 8" id="KW-0663">Pyridoxal phosphate</keyword>
<feature type="region of interest" description="Disordered" evidence="10">
    <location>
        <begin position="1"/>
        <end position="36"/>
    </location>
</feature>
<accession>A0AAW0N8M2</accession>
<keyword evidence="12" id="KW-1185">Reference proteome</keyword>
<dbReference type="Gene3D" id="3.40.640.10">
    <property type="entry name" value="Type I PLP-dependent aspartate aminotransferase-like (Major domain)"/>
    <property type="match status" value="2"/>
</dbReference>
<evidence type="ECO:0000256" key="9">
    <source>
        <dbReference type="RuleBase" id="RU000382"/>
    </source>
</evidence>
<dbReference type="InterPro" id="IPR021115">
    <property type="entry name" value="Pyridoxal-P_BS"/>
</dbReference>
<evidence type="ECO:0000256" key="8">
    <source>
        <dbReference type="PIRSR" id="PIRSR602129-50"/>
    </source>
</evidence>
<dbReference type="PANTHER" id="PTHR45677:SF1">
    <property type="entry name" value="ACIDIC AMINO ACID DECARBOXYLASE GADL1"/>
    <property type="match status" value="1"/>
</dbReference>
<keyword evidence="7 9" id="KW-0456">Lyase</keyword>
<dbReference type="InterPro" id="IPR015424">
    <property type="entry name" value="PyrdxlP-dep_Trfase"/>
</dbReference>
<dbReference type="GO" id="GO:0005737">
    <property type="term" value="C:cytoplasm"/>
    <property type="evidence" value="ECO:0007669"/>
    <property type="project" value="TreeGrafter"/>
</dbReference>
<evidence type="ECO:0000256" key="5">
    <source>
        <dbReference type="ARBA" id="ARBA00022793"/>
    </source>
</evidence>
<evidence type="ECO:0000313" key="11">
    <source>
        <dbReference type="EMBL" id="KAK7886818.1"/>
    </source>
</evidence>
<dbReference type="SUPFAM" id="SSF53383">
    <property type="entry name" value="PLP-dependent transferases"/>
    <property type="match status" value="1"/>
</dbReference>
<evidence type="ECO:0000256" key="4">
    <source>
        <dbReference type="ARBA" id="ARBA00022584"/>
    </source>
</evidence>
<keyword evidence="4" id="KW-0127">Catecholamine biosynthesis</keyword>
<dbReference type="InterPro" id="IPR002129">
    <property type="entry name" value="PyrdxlP-dep_de-COase"/>
</dbReference>